<feature type="coiled-coil region" evidence="1">
    <location>
        <begin position="2"/>
        <end position="29"/>
    </location>
</feature>
<sequence>MDDELYNLKQEHEIEIKKLKTEHETQKQEMTQSWQLINLQFKTQAEAIVDIYTTISEILPPVVQSLQTINQVIEEINRNVIDENERQRKQIIFTTIKETIFSLNSRLCLLTDHQQKLKTLMDKKNNLLLRGMNPMNTHLMNFNFNFSSPIVNKNVADSFESTKTEKDRPDVTNENLSLIIYNCQCLSTHIADIDILLSIHIPQLLILTGVGSKIRNLPKITSYHWISQEGINSFGEVAILLHDTLKTKVITRELDFLMVELDILPRSILLGAVHVPPSKPIHQYLFDKYVSKSFYIFGDFNAKHTDWLCSNNNASGVQMKTWLENTGCEMIYPNQPTSKRSSAVIDFGIAHNAYGWKADVIKEGSSDHYPVLIQTPLSTGTNIVLRKTNWKKSTDTEGISAFLLHQLPTEYLQIVTIAFNKIAQSGIVLRKSKHAKVICLSKDGLYPAVDKLRPISLLSNFGKCFERIIHTRILKWCNDKGIFTDEQSGFTSERRLQARILSLVEDLRLTTAANNRPSLVIFVDFVSAFDKNVAPCTSYHTSQTRHSVTTTTVDFSVAQRKNNVNPCWRSGFTCSQHLCWQTSRFSPCRYSFSSTCPFPPIIFYEPSLPLICGRSGYNYL</sequence>
<evidence type="ECO:0000256" key="1">
    <source>
        <dbReference type="SAM" id="Coils"/>
    </source>
</evidence>
<dbReference type="PANTHER" id="PTHR36688">
    <property type="entry name" value="ENDO/EXONUCLEASE/PHOSPHATASE DOMAIN-CONTAINING PROTEIN"/>
    <property type="match status" value="1"/>
</dbReference>
<gene>
    <name evidence="3" type="ORF">TSG867_LOCUS28276</name>
</gene>
<dbReference type="Pfam" id="PF14529">
    <property type="entry name" value="Exo_endo_phos_2"/>
    <property type="match status" value="1"/>
</dbReference>
<reference evidence="3" key="1">
    <citation type="submission" date="2021-02" db="EMBL/GenBank/DDBJ databases">
        <authorList>
            <person name="Nowell W R."/>
        </authorList>
    </citation>
    <scope>NUCLEOTIDE SEQUENCE</scope>
</reference>
<name>A0A821CSV0_9BILA</name>
<feature type="domain" description="Endonuclease/exonuclease/phosphatase" evidence="2">
    <location>
        <begin position="289"/>
        <end position="371"/>
    </location>
</feature>
<dbReference type="AlphaFoldDB" id="A0A821CSV0"/>
<dbReference type="SUPFAM" id="SSF56219">
    <property type="entry name" value="DNase I-like"/>
    <property type="match status" value="1"/>
</dbReference>
<proteinExistence type="predicted"/>
<protein>
    <recommendedName>
        <fullName evidence="2">Endonuclease/exonuclease/phosphatase domain-containing protein</fullName>
    </recommendedName>
</protein>
<evidence type="ECO:0000313" key="3">
    <source>
        <dbReference type="EMBL" id="CAF4608416.1"/>
    </source>
</evidence>
<dbReference type="InterPro" id="IPR036691">
    <property type="entry name" value="Endo/exonu/phosph_ase_sf"/>
</dbReference>
<dbReference type="GO" id="GO:0003824">
    <property type="term" value="F:catalytic activity"/>
    <property type="evidence" value="ECO:0007669"/>
    <property type="project" value="InterPro"/>
</dbReference>
<organism evidence="3 4">
    <name type="scientific">Rotaria socialis</name>
    <dbReference type="NCBI Taxonomy" id="392032"/>
    <lineage>
        <taxon>Eukaryota</taxon>
        <taxon>Metazoa</taxon>
        <taxon>Spiralia</taxon>
        <taxon>Gnathifera</taxon>
        <taxon>Rotifera</taxon>
        <taxon>Eurotatoria</taxon>
        <taxon>Bdelloidea</taxon>
        <taxon>Philodinida</taxon>
        <taxon>Philodinidae</taxon>
        <taxon>Rotaria</taxon>
    </lineage>
</organism>
<dbReference type="EMBL" id="CAJOBQ010003501">
    <property type="protein sequence ID" value="CAF4608416.1"/>
    <property type="molecule type" value="Genomic_DNA"/>
</dbReference>
<dbReference type="Proteomes" id="UP000663862">
    <property type="component" value="Unassembled WGS sequence"/>
</dbReference>
<dbReference type="InterPro" id="IPR052560">
    <property type="entry name" value="RdDP_mobile_element"/>
</dbReference>
<dbReference type="Gene3D" id="3.60.10.10">
    <property type="entry name" value="Endonuclease/exonuclease/phosphatase"/>
    <property type="match status" value="1"/>
</dbReference>
<dbReference type="InterPro" id="IPR005135">
    <property type="entry name" value="Endo/exonuclease/phosphatase"/>
</dbReference>
<evidence type="ECO:0000313" key="4">
    <source>
        <dbReference type="Proteomes" id="UP000663862"/>
    </source>
</evidence>
<evidence type="ECO:0000259" key="2">
    <source>
        <dbReference type="Pfam" id="PF14529"/>
    </source>
</evidence>
<keyword evidence="1" id="KW-0175">Coiled coil</keyword>
<comment type="caution">
    <text evidence="3">The sequence shown here is derived from an EMBL/GenBank/DDBJ whole genome shotgun (WGS) entry which is preliminary data.</text>
</comment>
<accession>A0A821CSV0</accession>
<dbReference type="PANTHER" id="PTHR36688:SF1">
    <property type="entry name" value="ENDONUCLEASE_EXONUCLEASE_PHOSPHATASE DOMAIN-CONTAINING PROTEIN"/>
    <property type="match status" value="1"/>
</dbReference>